<keyword evidence="2" id="KW-0813">Transport</keyword>
<keyword evidence="5 8" id="KW-1133">Transmembrane helix</keyword>
<dbReference type="InterPro" id="IPR036259">
    <property type="entry name" value="MFS_trans_sf"/>
</dbReference>
<accession>A0ABS5TJ68</accession>
<keyword evidence="6 8" id="KW-0472">Membrane</keyword>
<proteinExistence type="predicted"/>
<comment type="caution">
    <text evidence="9">The sequence shown here is derived from an EMBL/GenBank/DDBJ whole genome shotgun (WGS) entry which is preliminary data.</text>
</comment>
<feature type="transmembrane region" description="Helical" evidence="8">
    <location>
        <begin position="83"/>
        <end position="102"/>
    </location>
</feature>
<name>A0ABS5TJ68_9ACTN</name>
<protein>
    <submittedName>
        <fullName evidence="9">MFS transporter</fullName>
    </submittedName>
</protein>
<keyword evidence="3" id="KW-1003">Cell membrane</keyword>
<evidence type="ECO:0000256" key="7">
    <source>
        <dbReference type="SAM" id="MobiDB-lite"/>
    </source>
</evidence>
<evidence type="ECO:0000256" key="1">
    <source>
        <dbReference type="ARBA" id="ARBA00004651"/>
    </source>
</evidence>
<dbReference type="InterPro" id="IPR010290">
    <property type="entry name" value="TM_effector"/>
</dbReference>
<comment type="subcellular location">
    <subcellularLocation>
        <location evidence="1">Cell membrane</location>
        <topology evidence="1">Multi-pass membrane protein</topology>
    </subcellularLocation>
</comment>
<feature type="region of interest" description="Disordered" evidence="7">
    <location>
        <begin position="134"/>
        <end position="159"/>
    </location>
</feature>
<dbReference type="Proteomes" id="UP001197247">
    <property type="component" value="Unassembled WGS sequence"/>
</dbReference>
<gene>
    <name evidence="9" type="ORF">KIH74_15070</name>
</gene>
<dbReference type="Pfam" id="PF05977">
    <property type="entry name" value="MFS_3"/>
    <property type="match status" value="1"/>
</dbReference>
<evidence type="ECO:0000256" key="5">
    <source>
        <dbReference type="ARBA" id="ARBA00022989"/>
    </source>
</evidence>
<reference evidence="9 10" key="1">
    <citation type="submission" date="2021-05" db="EMBL/GenBank/DDBJ databases">
        <title>Kineosporia and Streptomyces sp. nov. two new marine actinobacteria isolated from Coral.</title>
        <authorList>
            <person name="Buangrab K."/>
            <person name="Sutthacheep M."/>
            <person name="Yeemin T."/>
            <person name="Harunari E."/>
            <person name="Igarashi Y."/>
            <person name="Kanchanasin P."/>
            <person name="Tanasupawat S."/>
            <person name="Phongsopitanun W."/>
        </authorList>
    </citation>
    <scope>NUCLEOTIDE SEQUENCE [LARGE SCALE GENOMIC DNA]</scope>
    <source>
        <strain evidence="9 10">J2-2</strain>
    </source>
</reference>
<organism evidence="9 10">
    <name type="scientific">Kineosporia corallincola</name>
    <dbReference type="NCBI Taxonomy" id="2835133"/>
    <lineage>
        <taxon>Bacteria</taxon>
        <taxon>Bacillati</taxon>
        <taxon>Actinomycetota</taxon>
        <taxon>Actinomycetes</taxon>
        <taxon>Kineosporiales</taxon>
        <taxon>Kineosporiaceae</taxon>
        <taxon>Kineosporia</taxon>
    </lineage>
</organism>
<evidence type="ECO:0000256" key="8">
    <source>
        <dbReference type="SAM" id="Phobius"/>
    </source>
</evidence>
<dbReference type="EMBL" id="JAHBAY010000005">
    <property type="protein sequence ID" value="MBT0770261.1"/>
    <property type="molecule type" value="Genomic_DNA"/>
</dbReference>
<evidence type="ECO:0000313" key="9">
    <source>
        <dbReference type="EMBL" id="MBT0770261.1"/>
    </source>
</evidence>
<dbReference type="SUPFAM" id="SSF103473">
    <property type="entry name" value="MFS general substrate transporter"/>
    <property type="match status" value="1"/>
</dbReference>
<dbReference type="PANTHER" id="PTHR23513:SF6">
    <property type="entry name" value="MAJOR FACILITATOR SUPERFAMILY ASSOCIATED DOMAIN-CONTAINING PROTEIN"/>
    <property type="match status" value="1"/>
</dbReference>
<evidence type="ECO:0000256" key="3">
    <source>
        <dbReference type="ARBA" id="ARBA00022475"/>
    </source>
</evidence>
<keyword evidence="10" id="KW-1185">Reference proteome</keyword>
<evidence type="ECO:0000256" key="4">
    <source>
        <dbReference type="ARBA" id="ARBA00022692"/>
    </source>
</evidence>
<evidence type="ECO:0000256" key="6">
    <source>
        <dbReference type="ARBA" id="ARBA00023136"/>
    </source>
</evidence>
<feature type="transmembrane region" description="Helical" evidence="8">
    <location>
        <begin position="58"/>
        <end position="77"/>
    </location>
</feature>
<evidence type="ECO:0000256" key="2">
    <source>
        <dbReference type="ARBA" id="ARBA00022448"/>
    </source>
</evidence>
<sequence>MLVDAFSYIASLASLMLLRRHEPPLTGTPARRLRTELKSGLQFIAGDSVIRGISLHGLLFNAGSYMVMVAFLVKSTSEIDGGAWVYGAALSAAGAGALLGAARSRRVIARVGYGRGLAWSAVIASVPVVPARVHGRREGGHHRRRRPGLGRLLPDHGFR</sequence>
<keyword evidence="4 8" id="KW-0812">Transmembrane</keyword>
<evidence type="ECO:0000313" key="10">
    <source>
        <dbReference type="Proteomes" id="UP001197247"/>
    </source>
</evidence>
<dbReference type="PANTHER" id="PTHR23513">
    <property type="entry name" value="INTEGRAL MEMBRANE EFFLUX PROTEIN-RELATED"/>
    <property type="match status" value="1"/>
</dbReference>
<feature type="compositionally biased region" description="Basic residues" evidence="7">
    <location>
        <begin position="134"/>
        <end position="148"/>
    </location>
</feature>